<dbReference type="PRINTS" id="PR00959">
    <property type="entry name" value="MEVGALKINASE"/>
</dbReference>
<dbReference type="GO" id="GO:0004496">
    <property type="term" value="F:mevalonate kinase activity"/>
    <property type="evidence" value="ECO:0007669"/>
    <property type="project" value="InterPro"/>
</dbReference>
<evidence type="ECO:0000256" key="5">
    <source>
        <dbReference type="ARBA" id="ARBA00022777"/>
    </source>
</evidence>
<dbReference type="PANTHER" id="PTHR43290:SF2">
    <property type="entry name" value="MEVALONATE KINASE"/>
    <property type="match status" value="1"/>
</dbReference>
<feature type="domain" description="GHMP kinase C-terminal" evidence="11">
    <location>
        <begin position="222"/>
        <end position="289"/>
    </location>
</feature>
<dbReference type="Pfam" id="PF08544">
    <property type="entry name" value="GHMP_kinases_C"/>
    <property type="match status" value="1"/>
</dbReference>
<dbReference type="InterPro" id="IPR014721">
    <property type="entry name" value="Ribsml_uS5_D2-typ_fold_subgr"/>
</dbReference>
<dbReference type="AlphaFoldDB" id="A0A381DX45"/>
<dbReference type="GO" id="GO:0005524">
    <property type="term" value="F:ATP binding"/>
    <property type="evidence" value="ECO:0007669"/>
    <property type="project" value="UniProtKB-KW"/>
</dbReference>
<keyword evidence="7" id="KW-0460">Magnesium</keyword>
<dbReference type="OrthoDB" id="6085637at2"/>
<dbReference type="Gene3D" id="3.30.230.10">
    <property type="match status" value="1"/>
</dbReference>
<evidence type="ECO:0000256" key="3">
    <source>
        <dbReference type="ARBA" id="ARBA00022679"/>
    </source>
</evidence>
<evidence type="ECO:0000313" key="12">
    <source>
        <dbReference type="EMBL" id="SUX17573.1"/>
    </source>
</evidence>
<dbReference type="InterPro" id="IPR006204">
    <property type="entry name" value="GHMP_kinase_N_dom"/>
</dbReference>
<keyword evidence="2" id="KW-0444">Lipid biosynthesis</keyword>
<dbReference type="InterPro" id="IPR013750">
    <property type="entry name" value="GHMP_kinase_C_dom"/>
</dbReference>
<evidence type="ECO:0000256" key="4">
    <source>
        <dbReference type="ARBA" id="ARBA00022741"/>
    </source>
</evidence>
<name>A0A381DX45_9GAMM</name>
<keyword evidence="1" id="KW-0963">Cytoplasm</keyword>
<evidence type="ECO:0000256" key="9">
    <source>
        <dbReference type="ARBA" id="ARBA00029438"/>
    </source>
</evidence>
<evidence type="ECO:0000256" key="2">
    <source>
        <dbReference type="ARBA" id="ARBA00022516"/>
    </source>
</evidence>
<comment type="pathway">
    <text evidence="9">Isoprenoid biosynthesis; isopentenyl diphosphate biosynthesis via mevalonate pathway; isopentenyl diphosphate from (R)-mevalonate: step 1/3.</text>
</comment>
<keyword evidence="8" id="KW-0443">Lipid metabolism</keyword>
<keyword evidence="6" id="KW-0067">ATP-binding</keyword>
<keyword evidence="4" id="KW-0547">Nucleotide-binding</keyword>
<accession>A0A381DX45</accession>
<proteinExistence type="predicted"/>
<dbReference type="EMBL" id="UFUW01000001">
    <property type="protein sequence ID" value="SUX17573.1"/>
    <property type="molecule type" value="Genomic_DNA"/>
</dbReference>
<dbReference type="InterPro" id="IPR036554">
    <property type="entry name" value="GHMP_kinase_C_sf"/>
</dbReference>
<dbReference type="Proteomes" id="UP000254572">
    <property type="component" value="Unassembled WGS sequence"/>
</dbReference>
<sequence length="304" mass="31639">MPQLTASAPGSIMVTGEHTVVYGAPAIVCAVAARVRIHLRTRADRRLLIHSALADYATDLDTLADHPKLRFILAVLRQAPPVCGLELDIVSDIDPTLGLGSSAAVTAALTALLARLSGEAFDPAALHRAAHRTILAVQKRGSGADLAASLVGGMVAYTPAMDAAPARISALPLPPTGLSLRYAGYKTPTAEVLAQIAARAAADPQCYQDLYAHMGENSAATIAAIARGDWPEAYRLLNGYQHLLEELGVCDAVQAAHLAAARPHAHAVKISGSGLGDCILAFADTPPPQHQAVVVDGNGLRFEV</sequence>
<protein>
    <submittedName>
        <fullName evidence="12">Mevalonate kinase</fullName>
    </submittedName>
</protein>
<organism evidence="12 13">
    <name type="scientific">Cardiobacterium valvarum</name>
    <dbReference type="NCBI Taxonomy" id="194702"/>
    <lineage>
        <taxon>Bacteria</taxon>
        <taxon>Pseudomonadati</taxon>
        <taxon>Pseudomonadota</taxon>
        <taxon>Gammaproteobacteria</taxon>
        <taxon>Cardiobacteriales</taxon>
        <taxon>Cardiobacteriaceae</taxon>
        <taxon>Cardiobacterium</taxon>
    </lineage>
</organism>
<evidence type="ECO:0000256" key="7">
    <source>
        <dbReference type="ARBA" id="ARBA00022842"/>
    </source>
</evidence>
<gene>
    <name evidence="12" type="ORF">NCTC13294_00080</name>
</gene>
<keyword evidence="3" id="KW-0808">Transferase</keyword>
<dbReference type="SUPFAM" id="SSF55060">
    <property type="entry name" value="GHMP Kinase, C-terminal domain"/>
    <property type="match status" value="1"/>
</dbReference>
<dbReference type="InterPro" id="IPR006205">
    <property type="entry name" value="Mev_gal_kin"/>
</dbReference>
<dbReference type="Pfam" id="PF00288">
    <property type="entry name" value="GHMP_kinases_N"/>
    <property type="match status" value="1"/>
</dbReference>
<evidence type="ECO:0000256" key="8">
    <source>
        <dbReference type="ARBA" id="ARBA00023098"/>
    </source>
</evidence>
<evidence type="ECO:0000313" key="13">
    <source>
        <dbReference type="Proteomes" id="UP000254572"/>
    </source>
</evidence>
<dbReference type="GO" id="GO:0019287">
    <property type="term" value="P:isopentenyl diphosphate biosynthetic process, mevalonate pathway"/>
    <property type="evidence" value="ECO:0007669"/>
    <property type="project" value="UniProtKB-UniPathway"/>
</dbReference>
<evidence type="ECO:0000259" key="10">
    <source>
        <dbReference type="Pfam" id="PF00288"/>
    </source>
</evidence>
<dbReference type="Gene3D" id="3.30.70.890">
    <property type="entry name" value="GHMP kinase, C-terminal domain"/>
    <property type="match status" value="1"/>
</dbReference>
<dbReference type="UniPathway" id="UPA00057">
    <property type="reaction ID" value="UER00098"/>
</dbReference>
<dbReference type="GO" id="GO:0005737">
    <property type="term" value="C:cytoplasm"/>
    <property type="evidence" value="ECO:0007669"/>
    <property type="project" value="InterPro"/>
</dbReference>
<evidence type="ECO:0000256" key="6">
    <source>
        <dbReference type="ARBA" id="ARBA00022840"/>
    </source>
</evidence>
<evidence type="ECO:0000259" key="11">
    <source>
        <dbReference type="Pfam" id="PF08544"/>
    </source>
</evidence>
<feature type="domain" description="GHMP kinase N-terminal" evidence="10">
    <location>
        <begin position="72"/>
        <end position="153"/>
    </location>
</feature>
<evidence type="ECO:0000256" key="1">
    <source>
        <dbReference type="ARBA" id="ARBA00022490"/>
    </source>
</evidence>
<keyword evidence="13" id="KW-1185">Reference proteome</keyword>
<dbReference type="SUPFAM" id="SSF54211">
    <property type="entry name" value="Ribosomal protein S5 domain 2-like"/>
    <property type="match status" value="1"/>
</dbReference>
<dbReference type="InterPro" id="IPR020568">
    <property type="entry name" value="Ribosomal_Su5_D2-typ_SF"/>
</dbReference>
<dbReference type="PANTHER" id="PTHR43290">
    <property type="entry name" value="MEVALONATE KINASE"/>
    <property type="match status" value="1"/>
</dbReference>
<keyword evidence="5 12" id="KW-0418">Kinase</keyword>
<reference evidence="12 13" key="1">
    <citation type="submission" date="2018-06" db="EMBL/GenBank/DDBJ databases">
        <authorList>
            <consortium name="Pathogen Informatics"/>
            <person name="Doyle S."/>
        </authorList>
    </citation>
    <scope>NUCLEOTIDE SEQUENCE [LARGE SCALE GENOMIC DNA]</scope>
    <source>
        <strain evidence="12 13">NCTC13294</strain>
    </source>
</reference>
<dbReference type="RefSeq" id="WP_115610435.1">
    <property type="nucleotide sequence ID" value="NZ_JBHLZC010000001.1"/>
</dbReference>